<comment type="caution">
    <text evidence="8">The sequence shown here is derived from an EMBL/GenBank/DDBJ whole genome shotgun (WGS) entry which is preliminary data.</text>
</comment>
<evidence type="ECO:0000256" key="5">
    <source>
        <dbReference type="ARBA" id="ARBA00023136"/>
    </source>
</evidence>
<feature type="transmembrane region" description="Helical" evidence="6">
    <location>
        <begin position="20"/>
        <end position="40"/>
    </location>
</feature>
<dbReference type="RefSeq" id="WP_188818281.1">
    <property type="nucleotide sequence ID" value="NZ_BMLK01000003.1"/>
</dbReference>
<keyword evidence="3" id="KW-0862">Zinc</keyword>
<accession>A0ABQ2JB71</accession>
<evidence type="ECO:0000313" key="8">
    <source>
        <dbReference type="EMBL" id="GGN43062.1"/>
    </source>
</evidence>
<dbReference type="PANTHER" id="PTHR11562">
    <property type="entry name" value="CATION EFFLUX PROTEIN/ ZINC TRANSPORTER"/>
    <property type="match status" value="1"/>
</dbReference>
<dbReference type="InterPro" id="IPR002524">
    <property type="entry name" value="Cation_efflux"/>
</dbReference>
<keyword evidence="3" id="KW-0864">Zinc transport</keyword>
<dbReference type="Proteomes" id="UP000605099">
    <property type="component" value="Unassembled WGS sequence"/>
</dbReference>
<dbReference type="InterPro" id="IPR027469">
    <property type="entry name" value="Cation_efflux_TMD_sf"/>
</dbReference>
<feature type="domain" description="Cation efflux protein transmembrane" evidence="7">
    <location>
        <begin position="20"/>
        <end position="194"/>
    </location>
</feature>
<dbReference type="PANTHER" id="PTHR11562:SF17">
    <property type="entry name" value="RE54080P-RELATED"/>
    <property type="match status" value="1"/>
</dbReference>
<protein>
    <recommendedName>
        <fullName evidence="7">Cation efflux protein transmembrane domain-containing protein</fullName>
    </recommendedName>
</protein>
<name>A0ABQ2JB71_9SPHN</name>
<feature type="transmembrane region" description="Helical" evidence="6">
    <location>
        <begin position="141"/>
        <end position="164"/>
    </location>
</feature>
<gene>
    <name evidence="8" type="ORF">GCM10011349_06760</name>
</gene>
<feature type="transmembrane region" description="Helical" evidence="6">
    <location>
        <begin position="77"/>
        <end position="97"/>
    </location>
</feature>
<keyword evidence="2 6" id="KW-0812">Transmembrane</keyword>
<dbReference type="SUPFAM" id="SSF161111">
    <property type="entry name" value="Cation efflux protein transmembrane domain-like"/>
    <property type="match status" value="1"/>
</dbReference>
<dbReference type="InterPro" id="IPR058533">
    <property type="entry name" value="Cation_efflux_TM"/>
</dbReference>
<evidence type="ECO:0000256" key="3">
    <source>
        <dbReference type="ARBA" id="ARBA00022906"/>
    </source>
</evidence>
<feature type="transmembrane region" description="Helical" evidence="6">
    <location>
        <begin position="109"/>
        <end position="129"/>
    </location>
</feature>
<evidence type="ECO:0000313" key="9">
    <source>
        <dbReference type="Proteomes" id="UP000605099"/>
    </source>
</evidence>
<keyword evidence="9" id="KW-1185">Reference proteome</keyword>
<dbReference type="EMBL" id="BMLK01000003">
    <property type="protein sequence ID" value="GGN43062.1"/>
    <property type="molecule type" value="Genomic_DNA"/>
</dbReference>
<sequence length="201" mass="21500">MSDCGCGPTAVETQAQRRTLWIALWLNAAMFFVETTAGLFAHSTGLVADGLDMLTDATAYAIALASIGRSGRFKSNAATLSGTLLLLVGLGLLVDVVRRMLWGGEPEGGWMIVIAGVALAVNVYVLRLLSRQRRDEVHLKAAWIFTRADVVANAAVILAGLAVLLTSLRYFDLVVGGAIALYVVKEALEILREARISRAVD</sequence>
<keyword evidence="3" id="KW-0813">Transport</keyword>
<evidence type="ECO:0000259" key="7">
    <source>
        <dbReference type="Pfam" id="PF01545"/>
    </source>
</evidence>
<organism evidence="8 9">
    <name type="scientific">Novosphingobium indicum</name>
    <dbReference type="NCBI Taxonomy" id="462949"/>
    <lineage>
        <taxon>Bacteria</taxon>
        <taxon>Pseudomonadati</taxon>
        <taxon>Pseudomonadota</taxon>
        <taxon>Alphaproteobacteria</taxon>
        <taxon>Sphingomonadales</taxon>
        <taxon>Sphingomonadaceae</taxon>
        <taxon>Novosphingobium</taxon>
    </lineage>
</organism>
<keyword evidence="4 6" id="KW-1133">Transmembrane helix</keyword>
<keyword evidence="3" id="KW-0406">Ion transport</keyword>
<dbReference type="Gene3D" id="1.20.1510.10">
    <property type="entry name" value="Cation efflux protein transmembrane domain"/>
    <property type="match status" value="1"/>
</dbReference>
<evidence type="ECO:0000256" key="6">
    <source>
        <dbReference type="SAM" id="Phobius"/>
    </source>
</evidence>
<dbReference type="Pfam" id="PF01545">
    <property type="entry name" value="Cation_efflux"/>
    <property type="match status" value="1"/>
</dbReference>
<keyword evidence="5 6" id="KW-0472">Membrane</keyword>
<feature type="transmembrane region" description="Helical" evidence="6">
    <location>
        <begin position="46"/>
        <end position="65"/>
    </location>
</feature>
<evidence type="ECO:0000256" key="1">
    <source>
        <dbReference type="ARBA" id="ARBA00004141"/>
    </source>
</evidence>
<proteinExistence type="predicted"/>
<evidence type="ECO:0000256" key="4">
    <source>
        <dbReference type="ARBA" id="ARBA00022989"/>
    </source>
</evidence>
<reference evidence="9" key="1">
    <citation type="journal article" date="2019" name="Int. J. Syst. Evol. Microbiol.">
        <title>The Global Catalogue of Microorganisms (GCM) 10K type strain sequencing project: providing services to taxonomists for standard genome sequencing and annotation.</title>
        <authorList>
            <consortium name="The Broad Institute Genomics Platform"/>
            <consortium name="The Broad Institute Genome Sequencing Center for Infectious Disease"/>
            <person name="Wu L."/>
            <person name="Ma J."/>
        </authorList>
    </citation>
    <scope>NUCLEOTIDE SEQUENCE [LARGE SCALE GENOMIC DNA]</scope>
    <source>
        <strain evidence="9">CGMCC 1.6784</strain>
    </source>
</reference>
<dbReference type="InterPro" id="IPR050681">
    <property type="entry name" value="CDF/SLC30A"/>
</dbReference>
<evidence type="ECO:0000256" key="2">
    <source>
        <dbReference type="ARBA" id="ARBA00022692"/>
    </source>
</evidence>
<comment type="subcellular location">
    <subcellularLocation>
        <location evidence="1">Membrane</location>
        <topology evidence="1">Multi-pass membrane protein</topology>
    </subcellularLocation>
</comment>
<dbReference type="NCBIfam" id="TIGR01297">
    <property type="entry name" value="CDF"/>
    <property type="match status" value="1"/>
</dbReference>